<evidence type="ECO:0000313" key="1">
    <source>
        <dbReference type="EMBL" id="MBG6089894.1"/>
    </source>
</evidence>
<protein>
    <submittedName>
        <fullName evidence="1">Uncharacterized protein</fullName>
    </submittedName>
</protein>
<sequence length="101" mass="10671">MAFADQAALAEDPAFRNRVRMAIVTAAKDIMGEAPDGMSDATAGKRQALAYDVLTGSAMFVDRFTWAVAANPAVTGESPDDAIQFTVNSSWDDLAGVRVSD</sequence>
<proteinExistence type="predicted"/>
<keyword evidence="2" id="KW-1185">Reference proteome</keyword>
<dbReference type="Proteomes" id="UP000614047">
    <property type="component" value="Unassembled WGS sequence"/>
</dbReference>
<dbReference type="AlphaFoldDB" id="A0A931DEZ9"/>
<evidence type="ECO:0000313" key="2">
    <source>
        <dbReference type="Proteomes" id="UP000614047"/>
    </source>
</evidence>
<organism evidence="1 2">
    <name type="scientific">Actinomadura viridis</name>
    <dbReference type="NCBI Taxonomy" id="58110"/>
    <lineage>
        <taxon>Bacteria</taxon>
        <taxon>Bacillati</taxon>
        <taxon>Actinomycetota</taxon>
        <taxon>Actinomycetes</taxon>
        <taxon>Streptosporangiales</taxon>
        <taxon>Thermomonosporaceae</taxon>
        <taxon>Actinomadura</taxon>
    </lineage>
</organism>
<name>A0A931DEZ9_9ACTN</name>
<gene>
    <name evidence="1" type="ORF">IW256_004007</name>
</gene>
<accession>A0A931DEZ9</accession>
<comment type="caution">
    <text evidence="1">The sequence shown here is derived from an EMBL/GenBank/DDBJ whole genome shotgun (WGS) entry which is preliminary data.</text>
</comment>
<dbReference type="EMBL" id="JADOUA010000001">
    <property type="protein sequence ID" value="MBG6089894.1"/>
    <property type="molecule type" value="Genomic_DNA"/>
</dbReference>
<dbReference type="RefSeq" id="WP_197012435.1">
    <property type="nucleotide sequence ID" value="NZ_BAABES010000010.1"/>
</dbReference>
<reference evidence="1" key="1">
    <citation type="submission" date="2020-11" db="EMBL/GenBank/DDBJ databases">
        <title>Sequencing the genomes of 1000 actinobacteria strains.</title>
        <authorList>
            <person name="Klenk H.-P."/>
        </authorList>
    </citation>
    <scope>NUCLEOTIDE SEQUENCE</scope>
    <source>
        <strain evidence="1">DSM 43175</strain>
    </source>
</reference>